<gene>
    <name evidence="1" type="primary">ORF2143</name>
</gene>
<dbReference type="EMBL" id="HACG01000885">
    <property type="protein sequence ID" value="CEK47750.1"/>
    <property type="molecule type" value="Transcribed_RNA"/>
</dbReference>
<evidence type="ECO:0000313" key="1">
    <source>
        <dbReference type="EMBL" id="CEK47750.1"/>
    </source>
</evidence>
<organism evidence="1">
    <name type="scientific">Arion vulgaris</name>
    <dbReference type="NCBI Taxonomy" id="1028688"/>
    <lineage>
        <taxon>Eukaryota</taxon>
        <taxon>Metazoa</taxon>
        <taxon>Spiralia</taxon>
        <taxon>Lophotrochozoa</taxon>
        <taxon>Mollusca</taxon>
        <taxon>Gastropoda</taxon>
        <taxon>Heterobranchia</taxon>
        <taxon>Euthyneura</taxon>
        <taxon>Panpulmonata</taxon>
        <taxon>Eupulmonata</taxon>
        <taxon>Stylommatophora</taxon>
        <taxon>Helicina</taxon>
        <taxon>Arionoidea</taxon>
        <taxon>Arionidae</taxon>
        <taxon>Arion</taxon>
    </lineage>
</organism>
<feature type="non-terminal residue" evidence="1">
    <location>
        <position position="86"/>
    </location>
</feature>
<dbReference type="AlphaFoldDB" id="A0A0B6XWS3"/>
<sequence>MPYIPLGIERNKRENNGGERERERLAPMVTYQQPENFSLTIIMSHVEVKVSCFSFIFVTSSSIIRVTFVKCAAHECHVSWMTMIFT</sequence>
<protein>
    <submittedName>
        <fullName evidence="1">Uncharacterized protein</fullName>
    </submittedName>
</protein>
<proteinExistence type="predicted"/>
<reference evidence="1" key="1">
    <citation type="submission" date="2014-12" db="EMBL/GenBank/DDBJ databases">
        <title>Insight into the proteome of Arion vulgaris.</title>
        <authorList>
            <person name="Aradska J."/>
            <person name="Bulat T."/>
            <person name="Smidak R."/>
            <person name="Sarate P."/>
            <person name="Gangsoo J."/>
            <person name="Sialana F."/>
            <person name="Bilban M."/>
            <person name="Lubec G."/>
        </authorList>
    </citation>
    <scope>NUCLEOTIDE SEQUENCE</scope>
    <source>
        <tissue evidence="1">Skin</tissue>
    </source>
</reference>
<name>A0A0B6XWS3_9EUPU</name>
<accession>A0A0B6XWS3</accession>